<feature type="region of interest" description="Disordered" evidence="1">
    <location>
        <begin position="203"/>
        <end position="222"/>
    </location>
</feature>
<dbReference type="OrthoDB" id="10561550at2759"/>
<feature type="compositionally biased region" description="Basic residues" evidence="1">
    <location>
        <begin position="213"/>
        <end position="222"/>
    </location>
</feature>
<reference evidence="2" key="1">
    <citation type="journal article" date="2020" name="Stud. Mycol.">
        <title>101 Dothideomycetes genomes: a test case for predicting lifestyles and emergence of pathogens.</title>
        <authorList>
            <person name="Haridas S."/>
            <person name="Albert R."/>
            <person name="Binder M."/>
            <person name="Bloem J."/>
            <person name="Labutti K."/>
            <person name="Salamov A."/>
            <person name="Andreopoulos B."/>
            <person name="Baker S."/>
            <person name="Barry K."/>
            <person name="Bills G."/>
            <person name="Bluhm B."/>
            <person name="Cannon C."/>
            <person name="Castanera R."/>
            <person name="Culley D."/>
            <person name="Daum C."/>
            <person name="Ezra D."/>
            <person name="Gonzalez J."/>
            <person name="Henrissat B."/>
            <person name="Kuo A."/>
            <person name="Liang C."/>
            <person name="Lipzen A."/>
            <person name="Lutzoni F."/>
            <person name="Magnuson J."/>
            <person name="Mondo S."/>
            <person name="Nolan M."/>
            <person name="Ohm R."/>
            <person name="Pangilinan J."/>
            <person name="Park H.-J."/>
            <person name="Ramirez L."/>
            <person name="Alfaro M."/>
            <person name="Sun H."/>
            <person name="Tritt A."/>
            <person name="Yoshinaga Y."/>
            <person name="Zwiers L.-H."/>
            <person name="Turgeon B."/>
            <person name="Goodwin S."/>
            <person name="Spatafora J."/>
            <person name="Crous P."/>
            <person name="Grigoriev I."/>
        </authorList>
    </citation>
    <scope>NUCLEOTIDE SEQUENCE</scope>
    <source>
        <strain evidence="2">CBS 269.34</strain>
    </source>
</reference>
<gene>
    <name evidence="2" type="ORF">BU16DRAFT_619710</name>
</gene>
<keyword evidence="3" id="KW-1185">Reference proteome</keyword>
<feature type="region of interest" description="Disordered" evidence="1">
    <location>
        <begin position="44"/>
        <end position="74"/>
    </location>
</feature>
<protein>
    <submittedName>
        <fullName evidence="2">Uncharacterized protein</fullName>
    </submittedName>
</protein>
<accession>A0A6A6QLW5</accession>
<proteinExistence type="predicted"/>
<evidence type="ECO:0000313" key="2">
    <source>
        <dbReference type="EMBL" id="KAF2493375.1"/>
    </source>
</evidence>
<evidence type="ECO:0000313" key="3">
    <source>
        <dbReference type="Proteomes" id="UP000799750"/>
    </source>
</evidence>
<organism evidence="2 3">
    <name type="scientific">Lophium mytilinum</name>
    <dbReference type="NCBI Taxonomy" id="390894"/>
    <lineage>
        <taxon>Eukaryota</taxon>
        <taxon>Fungi</taxon>
        <taxon>Dikarya</taxon>
        <taxon>Ascomycota</taxon>
        <taxon>Pezizomycotina</taxon>
        <taxon>Dothideomycetes</taxon>
        <taxon>Pleosporomycetidae</taxon>
        <taxon>Mytilinidiales</taxon>
        <taxon>Mytilinidiaceae</taxon>
        <taxon>Lophium</taxon>
    </lineage>
</organism>
<dbReference type="EMBL" id="MU004192">
    <property type="protein sequence ID" value="KAF2493375.1"/>
    <property type="molecule type" value="Genomic_DNA"/>
</dbReference>
<evidence type="ECO:0000256" key="1">
    <source>
        <dbReference type="SAM" id="MobiDB-lite"/>
    </source>
</evidence>
<dbReference type="Proteomes" id="UP000799750">
    <property type="component" value="Unassembled WGS sequence"/>
</dbReference>
<sequence length="222" mass="24305">MQGGRGQKRRGGALAVDGLAWDGWFDSLEIARAVGNNSSVRGKCAGNSMDATLDSRSIEPETKQSPSARPAAGEGGIPALDLEASIYLDWSVQKVGQSETHHPLDGGTPGTHNIHSVDTTIWEDNFKIYGVIKDTTLYFMKNGIFINWLQFFALLNPDKTSGTVLTGYNRLRQNGTPRPRIVPWKNSTPPLPTTKYTAIAPMSEPAFPPSPHTRWKARRTTS</sequence>
<name>A0A6A6QLW5_9PEZI</name>
<dbReference type="AlphaFoldDB" id="A0A6A6QLW5"/>